<dbReference type="SUPFAM" id="SSF56349">
    <property type="entry name" value="DNA breaking-rejoining enzymes"/>
    <property type="match status" value="1"/>
</dbReference>
<dbReference type="GO" id="GO:0003677">
    <property type="term" value="F:DNA binding"/>
    <property type="evidence" value="ECO:0007669"/>
    <property type="project" value="InterPro"/>
</dbReference>
<dbReference type="Proteomes" id="UP000604046">
    <property type="component" value="Unassembled WGS sequence"/>
</dbReference>
<protein>
    <recommendedName>
        <fullName evidence="4">C3H1-type domain-containing protein</fullName>
    </recommendedName>
</protein>
<gene>
    <name evidence="2" type="ORF">SNAT2548_LOCUS33664</name>
</gene>
<feature type="region of interest" description="Disordered" evidence="1">
    <location>
        <begin position="706"/>
        <end position="750"/>
    </location>
</feature>
<organism evidence="2 3">
    <name type="scientific">Symbiodinium natans</name>
    <dbReference type="NCBI Taxonomy" id="878477"/>
    <lineage>
        <taxon>Eukaryota</taxon>
        <taxon>Sar</taxon>
        <taxon>Alveolata</taxon>
        <taxon>Dinophyceae</taxon>
        <taxon>Suessiales</taxon>
        <taxon>Symbiodiniaceae</taxon>
        <taxon>Symbiodinium</taxon>
    </lineage>
</organism>
<evidence type="ECO:0000313" key="3">
    <source>
        <dbReference type="Proteomes" id="UP000604046"/>
    </source>
</evidence>
<keyword evidence="3" id="KW-1185">Reference proteome</keyword>
<dbReference type="EMBL" id="CAJNDS010002771">
    <property type="protein sequence ID" value="CAE7591345.1"/>
    <property type="molecule type" value="Genomic_DNA"/>
</dbReference>
<proteinExistence type="predicted"/>
<dbReference type="InterPro" id="IPR011010">
    <property type="entry name" value="DNA_brk_join_enz"/>
</dbReference>
<evidence type="ECO:0000313" key="2">
    <source>
        <dbReference type="EMBL" id="CAE7591345.1"/>
    </source>
</evidence>
<feature type="compositionally biased region" description="Basic and acidic residues" evidence="1">
    <location>
        <begin position="737"/>
        <end position="749"/>
    </location>
</feature>
<feature type="region of interest" description="Disordered" evidence="1">
    <location>
        <begin position="249"/>
        <end position="279"/>
    </location>
</feature>
<comment type="caution">
    <text evidence="2">The sequence shown here is derived from an EMBL/GenBank/DDBJ whole genome shotgun (WGS) entry which is preliminary data.</text>
</comment>
<feature type="compositionally biased region" description="Basic and acidic residues" evidence="1">
    <location>
        <begin position="1722"/>
        <end position="1752"/>
    </location>
</feature>
<evidence type="ECO:0008006" key="4">
    <source>
        <dbReference type="Google" id="ProtNLM"/>
    </source>
</evidence>
<feature type="region of interest" description="Disordered" evidence="1">
    <location>
        <begin position="34"/>
        <end position="135"/>
    </location>
</feature>
<sequence length="2401" mass="266257">MASEESMTIPPPSPEELAAYGRLIAPVGKMETEALPTLGKRAPEVESEPTVESKQPKLSALPKTPAIPAMFSPSPRPGVPPLQEGQSSQLTEPATSHNHQPTPRPKAGQGNRQFAGKHRAGKKANNNQNKAAPDDLSDMMAKLVLRHEDAHAVERYDKGYCLFLRNSTGADSITAPLYRDDRLLVAILAKGGTLVRDFFCWAWESVKACSKALAMSKFPPTWQQFQAPRALAPVQEEDGNAWGHYTPGEAEAPGYQQAEQPARPQQHARHWTGDRGYGDRPHPQRQDYGQWWGHQQRGSSSRAVAAVHNSFVRKKADFLDEAIAHHEDPAYNSFVFPDNRDERVVSPFQNWLVEEIMTNAASSINVLTERDQVLPPSSGFQLSLFANYTLDGVKAILVLTVGSTTGCPSAHWDSKTAKALSHEAFQPFTWPLMKAGAATYVDVKFFNGNEVLFHWIFRGYRSDSDLTVQQQFCDDALIKDARIGRFRPSIVVSVFRGWNVTVFSFEVGGRSYAVAPQGAVVAGDHCRANCELRVCNRASTDAYGNDADRVEFRFRDSDNKVDLKCGRISVPGTWLAVSHISGRALINTIGACRSQKARIEGPDQVQQFAQLAAIFEPWWRSSIAREVNEVGVQALNFVLENEGDFHLRARSKLWVLPPEYVNQAALAHRSHQEGIGLDAQMLSGPPAIANEAAKVAVAEIEVREKNMMLQDQPGSSSRSAEEQFARRASDLPAGSRNSEEQGNPRDSFRLDMNVSRTSAAITPGVFAQVLSQQEAEFFESTVRVVPVPDQLELSQDQDVPAQPVGQPTSFGRLAAPLLFWAIAQHSKLDLFECEKNSGPLSLAKGMSAGSQGEFAAKALILLASLTTVSDALAVRTHMLEQFWLFAKAAESVFASSVGFQLGFGLAECSRVAPQPKFDELRRAAALRSLAQPPKLPRSFPALTSSAKSATNAPLFDAEMAEKQKWAHRLQAIADRAGSWADASINMEAPDVLSAGEKARLKHLVFTSGAPSTMAGHIRRFEKFEDWAAEVAMPFYPITDDKILKYAIELDRKECGPTVLPSLRTSLRWVAFRIDIELPEVEGARLLALEKQIFDRRGKPLKEAPSYHAEVVAAMEVFVVQETQPLAARLFVWWVVCMIMASLRFDDAIHVKPEELEFREEGIFGVSWQTKTERKRRGTKFLVPNVSFSGSDWLNVGWNLFEQHLLVCPDRDYWLPELRDANSFTEHAPTFQRSLQWLHHLVWHASKHHGVEAPILASITQLTWHSARVTLLSMAVQKGAEAEKIGLQANWKNPGPLVLKYTRSRSAVSAGMVQDIVADFRRSFVPGCVRQDDLADDGLDAHPSVNAFFMKSPKKGSAYEYKIHVCSTDDVDVIACGRAKREDCTHIGDLLPVPELAVRQIFGRQHLPENLCLLMANKNLSSIEQLAMLGDSIASVKTTLKTIVGDDTQFGADAAAQELSLTQLSAVWKAASTLQEHVSARRARMEEEPNKVPEIPGEHHAEFRELFVEAHPDMLLTYHNEPRRKFVERVHRDYMVHGAVAFYEVAEMRVRHETIVQTASLAKTSEDLLRVVQVDNKGSVGSENQVMDRLHAFFMALEYLNICEFSYKAGPLKYLAELQEWRHENRGVSVLLAADSLIRKKVYKLNNDRRKSFPSFSAALLEVLANHKQLWNDARSAAELDKFRQADLDGPLTPKKRARSASPPTPPTTKSSRTRRNKAKRDRQRELLKQAKASAKDKDRETGEADKDRDRAPRGAQLRLEPNKDSRVPEQEWKKILSFTYSGKKRSPFFNCSLGCRFGDACRDLHSGVQCGQVLGPRGAAGAAVEAAMSQLNAARCGSQPPWRKWSEVPRDAAFVASQGPFFVEFFAGEAGLTEAVRAQGVPVLPPIEKEIKGYTLESVDVLDTAFWAFIVELVKVGAIAFAHFGTPCSSFSAARSIGGQGPRPLRSMGSPLGLSGLSAAEERQLSLGNQLLFLTLELLESIVRMGGEVSLENPATSFMWEVPQVKRVRSHYRLSFIYLDQCCFGSPYKKPTALLVSHAACLVWARSCEGGHVHAPLRGLTRVNGRWIWTTKLAQVYPRQLCIAIASTVATLMKGGLPQFGPTFQLTSPAHDRKRALGSSARWTQHRQQQAAQLAMAAGYQMKRGAVKPLLDLEVEPGEAVRWALNVPHPFTVAPPLSKRILDNISMVAARGQALVDARRADLAFWQRRAEQLLPYTDHVLQSLSDPWLRRLLRGAQDGQPCKLGTTCHVALYHELLEAAGSVDKELPGLLLHGFPIVGPIKRSGRWPPYAKKQKVIPVEHALSRAWEIRSRIVKRVNAVPVSDDLRSVWNATLEDVRDGSCLGPFPDEASISKFLEVEDWIPTQRFAVVQKNKVRGCDSATTNLVNQITGGAGQLFPISE</sequence>
<feature type="region of interest" description="Disordered" evidence="1">
    <location>
        <begin position="1684"/>
        <end position="1766"/>
    </location>
</feature>
<dbReference type="OrthoDB" id="415091at2759"/>
<accession>A0A812UYE6</accession>
<evidence type="ECO:0000256" key="1">
    <source>
        <dbReference type="SAM" id="MobiDB-lite"/>
    </source>
</evidence>
<feature type="compositionally biased region" description="Basic residues" evidence="1">
    <location>
        <begin position="1711"/>
        <end position="1721"/>
    </location>
</feature>
<name>A0A812UYE6_9DINO</name>
<feature type="compositionally biased region" description="Polar residues" evidence="1">
    <location>
        <begin position="84"/>
        <end position="101"/>
    </location>
</feature>
<reference evidence="2" key="1">
    <citation type="submission" date="2021-02" db="EMBL/GenBank/DDBJ databases">
        <authorList>
            <person name="Dougan E. K."/>
            <person name="Rhodes N."/>
            <person name="Thang M."/>
            <person name="Chan C."/>
        </authorList>
    </citation>
    <scope>NUCLEOTIDE SEQUENCE</scope>
</reference>
<feature type="compositionally biased region" description="Basic and acidic residues" evidence="1">
    <location>
        <begin position="719"/>
        <end position="729"/>
    </location>
</feature>